<keyword evidence="2" id="KW-1185">Reference proteome</keyword>
<proteinExistence type="predicted"/>
<dbReference type="RefSeq" id="XP_066696313.1">
    <property type="nucleotide sequence ID" value="XM_066846822.1"/>
</dbReference>
<sequence>MVIVVLSRGALALVLPLRSLLFKARYGYQIQGVESVNKSVREALAGPRSCPQQASVGGGIPDLIVDDGPGVGIASPPLDSVAMLTVQERGTWHKTPVECRKVPNAKMQAEEMIAAPGVSPPLQFP</sequence>
<organism evidence="1 2">
    <name type="scientific">Apiospora aurea</name>
    <dbReference type="NCBI Taxonomy" id="335848"/>
    <lineage>
        <taxon>Eukaryota</taxon>
        <taxon>Fungi</taxon>
        <taxon>Dikarya</taxon>
        <taxon>Ascomycota</taxon>
        <taxon>Pezizomycotina</taxon>
        <taxon>Sordariomycetes</taxon>
        <taxon>Xylariomycetidae</taxon>
        <taxon>Amphisphaeriales</taxon>
        <taxon>Apiosporaceae</taxon>
        <taxon>Apiospora</taxon>
    </lineage>
</organism>
<reference evidence="1 2" key="1">
    <citation type="submission" date="2023-01" db="EMBL/GenBank/DDBJ databases">
        <title>Analysis of 21 Apiospora genomes using comparative genomics revels a genus with tremendous synthesis potential of carbohydrate active enzymes and secondary metabolites.</title>
        <authorList>
            <person name="Sorensen T."/>
        </authorList>
    </citation>
    <scope>NUCLEOTIDE SEQUENCE [LARGE SCALE GENOMIC DNA]</scope>
    <source>
        <strain evidence="1 2">CBS 24483</strain>
    </source>
</reference>
<protein>
    <submittedName>
        <fullName evidence="1">Uncharacterized protein</fullName>
    </submittedName>
</protein>
<accession>A0ABR1Q2Q7</accession>
<dbReference type="EMBL" id="JAQQWE010000007">
    <property type="protein sequence ID" value="KAK7946279.1"/>
    <property type="molecule type" value="Genomic_DNA"/>
</dbReference>
<name>A0ABR1Q2Q7_9PEZI</name>
<evidence type="ECO:0000313" key="1">
    <source>
        <dbReference type="EMBL" id="KAK7946279.1"/>
    </source>
</evidence>
<dbReference type="Proteomes" id="UP001391051">
    <property type="component" value="Unassembled WGS sequence"/>
</dbReference>
<gene>
    <name evidence="1" type="ORF">PG986_010600</name>
</gene>
<dbReference type="GeneID" id="92079884"/>
<comment type="caution">
    <text evidence="1">The sequence shown here is derived from an EMBL/GenBank/DDBJ whole genome shotgun (WGS) entry which is preliminary data.</text>
</comment>
<evidence type="ECO:0000313" key="2">
    <source>
        <dbReference type="Proteomes" id="UP001391051"/>
    </source>
</evidence>